<organism evidence="2 4">
    <name type="scientific">Halalkalicoccus jeotgali (strain DSM 18796 / CECT 7217 / JCM 14584 / KCTC 4019 / B3)</name>
    <dbReference type="NCBI Taxonomy" id="795797"/>
    <lineage>
        <taxon>Archaea</taxon>
        <taxon>Methanobacteriati</taxon>
        <taxon>Methanobacteriota</taxon>
        <taxon>Stenosarchaea group</taxon>
        <taxon>Halobacteria</taxon>
        <taxon>Halobacteriales</taxon>
        <taxon>Halococcaceae</taxon>
        <taxon>Halalkalicoccus</taxon>
    </lineage>
</organism>
<evidence type="ECO:0000313" key="3">
    <source>
        <dbReference type="EMBL" id="ELY36035.1"/>
    </source>
</evidence>
<gene>
    <name evidence="2" type="ordered locus">HacjB3_10865</name>
    <name evidence="3" type="ORF">C497_11802</name>
</gene>
<keyword evidence="1" id="KW-1133">Transmembrane helix</keyword>
<protein>
    <submittedName>
        <fullName evidence="2">Uncharacterized protein</fullName>
    </submittedName>
</protein>
<dbReference type="AlphaFoldDB" id="D8J4T9"/>
<feature type="transmembrane region" description="Helical" evidence="1">
    <location>
        <begin position="24"/>
        <end position="43"/>
    </location>
</feature>
<dbReference type="PATRIC" id="fig|795797.18.peg.2172"/>
<dbReference type="EMBL" id="AOHV01000030">
    <property type="protein sequence ID" value="ELY36035.1"/>
    <property type="molecule type" value="Genomic_DNA"/>
</dbReference>
<name>D8J4T9_HALJB</name>
<reference evidence="2 4" key="1">
    <citation type="journal article" date="2010" name="J. Bacteriol.">
        <title>Complete genome sequence of Halalkalicoccus jeotgali B3(T), an extremely halophilic archaeon.</title>
        <authorList>
            <person name="Roh S.W."/>
            <person name="Nam Y.D."/>
            <person name="Nam S.H."/>
            <person name="Choi S.H."/>
            <person name="Park H.S."/>
            <person name="Bae J.W."/>
        </authorList>
    </citation>
    <scope>NUCLEOTIDE SEQUENCE [LARGE SCALE GENOMIC DNA]</scope>
    <source>
        <strain evidence="2">B3</strain>
        <strain evidence="4">DSM 18796 / CECT 7217 / JCM 14584 / KCTC 4019 / B3</strain>
    </source>
</reference>
<dbReference type="Proteomes" id="UP000011645">
    <property type="component" value="Unassembled WGS sequence"/>
</dbReference>
<keyword evidence="1" id="KW-0472">Membrane</keyword>
<dbReference type="EMBL" id="CP002062">
    <property type="protein sequence ID" value="ADJ15556.1"/>
    <property type="molecule type" value="Genomic_DNA"/>
</dbReference>
<dbReference type="Proteomes" id="UP000000390">
    <property type="component" value="Chromosome"/>
</dbReference>
<accession>D8J4T9</accession>
<keyword evidence="5" id="KW-1185">Reference proteome</keyword>
<sequence>MLIYVGIEYVVLQITGAFLVEQELVVVALLVVVWTMWAFLRILGRYA</sequence>
<evidence type="ECO:0000313" key="4">
    <source>
        <dbReference type="Proteomes" id="UP000000390"/>
    </source>
</evidence>
<dbReference type="KEGG" id="hje:HacjB3_10865"/>
<evidence type="ECO:0000313" key="5">
    <source>
        <dbReference type="Proteomes" id="UP000011645"/>
    </source>
</evidence>
<proteinExistence type="predicted"/>
<evidence type="ECO:0000313" key="2">
    <source>
        <dbReference type="EMBL" id="ADJ15556.1"/>
    </source>
</evidence>
<keyword evidence="1" id="KW-0812">Transmembrane</keyword>
<dbReference type="HOGENOM" id="CLU_3162985_0_0_2"/>
<reference evidence="3 5" key="2">
    <citation type="journal article" date="2014" name="PLoS Genet.">
        <title>Phylogenetically driven sequencing of extremely halophilic archaea reveals strategies for static and dynamic osmo-response.</title>
        <authorList>
            <person name="Becker E.A."/>
            <person name="Seitzer P.M."/>
            <person name="Tritt A."/>
            <person name="Larsen D."/>
            <person name="Krusor M."/>
            <person name="Yao A.I."/>
            <person name="Wu D."/>
            <person name="Madern D."/>
            <person name="Eisen J.A."/>
            <person name="Darling A.E."/>
            <person name="Facciotti M.T."/>
        </authorList>
    </citation>
    <scope>NUCLEOTIDE SEQUENCE [LARGE SCALE GENOMIC DNA]</scope>
    <source>
        <strain evidence="3">B3</strain>
        <strain evidence="5">DSM 18796 / CECT 7217 / JCM 14584 / KCTC 4019 / B3</strain>
    </source>
</reference>
<evidence type="ECO:0000256" key="1">
    <source>
        <dbReference type="SAM" id="Phobius"/>
    </source>
</evidence>